<dbReference type="EMBL" id="NBSH01000014">
    <property type="protein sequence ID" value="ORX34542.1"/>
    <property type="molecule type" value="Genomic_DNA"/>
</dbReference>
<feature type="compositionally biased region" description="Low complexity" evidence="1">
    <location>
        <begin position="195"/>
        <end position="225"/>
    </location>
</feature>
<feature type="compositionally biased region" description="Low complexity" evidence="1">
    <location>
        <begin position="145"/>
        <end position="158"/>
    </location>
</feature>
<dbReference type="AlphaFoldDB" id="A0A1Y1U951"/>
<dbReference type="RefSeq" id="XP_021868805.1">
    <property type="nucleotide sequence ID" value="XM_022018642.1"/>
</dbReference>
<protein>
    <submittedName>
        <fullName evidence="2">Uncharacterized protein</fullName>
    </submittedName>
</protein>
<evidence type="ECO:0000313" key="3">
    <source>
        <dbReference type="Proteomes" id="UP000193218"/>
    </source>
</evidence>
<reference evidence="2 3" key="1">
    <citation type="submission" date="2017-03" db="EMBL/GenBank/DDBJ databases">
        <title>Widespread Adenine N6-methylation of Active Genes in Fungi.</title>
        <authorList>
            <consortium name="DOE Joint Genome Institute"/>
            <person name="Mondo S.J."/>
            <person name="Dannebaum R.O."/>
            <person name="Kuo R.C."/>
            <person name="Louie K.B."/>
            <person name="Bewick A.J."/>
            <person name="Labutti K."/>
            <person name="Haridas S."/>
            <person name="Kuo A."/>
            <person name="Salamov A."/>
            <person name="Ahrendt S.R."/>
            <person name="Lau R."/>
            <person name="Bowen B.P."/>
            <person name="Lipzen A."/>
            <person name="Sullivan W."/>
            <person name="Andreopoulos W.B."/>
            <person name="Clum A."/>
            <person name="Lindquist E."/>
            <person name="Daum C."/>
            <person name="Northen T.R."/>
            <person name="Ramamoorthy G."/>
            <person name="Schmitz R.J."/>
            <person name="Gryganskyi A."/>
            <person name="Culley D."/>
            <person name="Magnuson J."/>
            <person name="James T.Y."/>
            <person name="O'Malley M.A."/>
            <person name="Stajich J.E."/>
            <person name="Spatafora J.W."/>
            <person name="Visel A."/>
            <person name="Grigoriev I.V."/>
        </authorList>
    </citation>
    <scope>NUCLEOTIDE SEQUENCE [LARGE SCALE GENOMIC DNA]</scope>
    <source>
        <strain evidence="2 3">NRRL Y-17943</strain>
    </source>
</reference>
<dbReference type="InParanoid" id="A0A1Y1U951"/>
<dbReference type="Gene3D" id="2.60.120.260">
    <property type="entry name" value="Galactose-binding domain-like"/>
    <property type="match status" value="1"/>
</dbReference>
<accession>A0A1Y1U951</accession>
<feature type="region of interest" description="Disordered" evidence="1">
    <location>
        <begin position="183"/>
        <end position="246"/>
    </location>
</feature>
<proteinExistence type="predicted"/>
<dbReference type="OrthoDB" id="2563669at2759"/>
<evidence type="ECO:0000256" key="1">
    <source>
        <dbReference type="SAM" id="MobiDB-lite"/>
    </source>
</evidence>
<evidence type="ECO:0000313" key="2">
    <source>
        <dbReference type="EMBL" id="ORX34542.1"/>
    </source>
</evidence>
<comment type="caution">
    <text evidence="2">The sequence shown here is derived from an EMBL/GenBank/DDBJ whole genome shotgun (WGS) entry which is preliminary data.</text>
</comment>
<dbReference type="Proteomes" id="UP000193218">
    <property type="component" value="Unassembled WGS sequence"/>
</dbReference>
<organism evidence="2 3">
    <name type="scientific">Kockovaella imperatae</name>
    <dbReference type="NCBI Taxonomy" id="4999"/>
    <lineage>
        <taxon>Eukaryota</taxon>
        <taxon>Fungi</taxon>
        <taxon>Dikarya</taxon>
        <taxon>Basidiomycota</taxon>
        <taxon>Agaricomycotina</taxon>
        <taxon>Tremellomycetes</taxon>
        <taxon>Tremellales</taxon>
        <taxon>Cuniculitremaceae</taxon>
        <taxon>Kockovaella</taxon>
    </lineage>
</organism>
<keyword evidence="3" id="KW-1185">Reference proteome</keyword>
<gene>
    <name evidence="2" type="ORF">BD324DRAFT_653316</name>
</gene>
<dbReference type="STRING" id="4999.A0A1Y1U951"/>
<dbReference type="GeneID" id="33560451"/>
<sequence>MPNVVNVTLDNVDPNIKYSGNWNGNAAGDRFYASYYDQTFQSSGADGDYFEFSWTGGDVFLYGGYGSDHGYYSLIMDGGDKIYANGYSDPGAARQLIGASSGYPYGQHTVRLTNENQYNPTEGRTLLDLDYIVVELDPEADDGGATTSSTATTTTSTAPVISALPSTTRQVIDGAMESQTALRITSNSVAPPPSTTTGITSSSSSPTASAPSHTSSISSAASSAPVGSRLPAVGGPHITVQPGSETVPIAVGSGTPSFSPVAIPTDHVLSGPARAASLSPSLSALMAIILVTWALGASPHG</sequence>
<feature type="region of interest" description="Disordered" evidence="1">
    <location>
        <begin position="139"/>
        <end position="166"/>
    </location>
</feature>
<name>A0A1Y1U951_9TREE</name>